<gene>
    <name evidence="1" type="ORF">GCM10007094_43780</name>
</gene>
<keyword evidence="2" id="KW-1185">Reference proteome</keyword>
<name>A0ABQ3ERV1_9HYPH</name>
<proteinExistence type="predicted"/>
<evidence type="ECO:0008006" key="3">
    <source>
        <dbReference type="Google" id="ProtNLM"/>
    </source>
</evidence>
<evidence type="ECO:0000313" key="1">
    <source>
        <dbReference type="EMBL" id="GHB49725.1"/>
    </source>
</evidence>
<sequence>MSKFKVNYYWCDIDNFGDELNVALMHVLCKWRLKHTPPAMARVLGIGSILDRAVATQNDDLPFLLTRPPLHVFTSGMPGDQWGSYRSVAPFEPHSFRRVLKPWAVRGFGTRNMLQEVMGQDMSHVTLGDGGLLAHHLLEGRTIEKKYKVGIVPHFAEAHLSLFSEMQREIPQSTILDITKGALPFLEDLARCEAVVSTAMHPLIVCDALGIPNLWGRISEARTTIFKFHDYYSALDTQQEPVQIEKQGVTYEDIVGRYSVESAKVKVVQEKLLKTLRKMQSVVEAQVTREPDFIRHIARPLAKCMPLQSLKDKVRSRYVW</sequence>
<dbReference type="Proteomes" id="UP000637980">
    <property type="component" value="Unassembled WGS sequence"/>
</dbReference>
<accession>A0ABQ3ERV1</accession>
<comment type="caution">
    <text evidence="1">The sequence shown here is derived from an EMBL/GenBank/DDBJ whole genome shotgun (WGS) entry which is preliminary data.</text>
</comment>
<reference evidence="2" key="1">
    <citation type="journal article" date="2019" name="Int. J. Syst. Evol. Microbiol.">
        <title>The Global Catalogue of Microorganisms (GCM) 10K type strain sequencing project: providing services to taxonomists for standard genome sequencing and annotation.</title>
        <authorList>
            <consortium name="The Broad Institute Genomics Platform"/>
            <consortium name="The Broad Institute Genome Sequencing Center for Infectious Disease"/>
            <person name="Wu L."/>
            <person name="Ma J."/>
        </authorList>
    </citation>
    <scope>NUCLEOTIDE SEQUENCE [LARGE SCALE GENOMIC DNA]</scope>
    <source>
        <strain evidence="2">KCTC 12861</strain>
    </source>
</reference>
<evidence type="ECO:0000313" key="2">
    <source>
        <dbReference type="Proteomes" id="UP000637980"/>
    </source>
</evidence>
<organism evidence="1 2">
    <name type="scientific">Pseudovibrio japonicus</name>
    <dbReference type="NCBI Taxonomy" id="366534"/>
    <lineage>
        <taxon>Bacteria</taxon>
        <taxon>Pseudomonadati</taxon>
        <taxon>Pseudomonadota</taxon>
        <taxon>Alphaproteobacteria</taxon>
        <taxon>Hyphomicrobiales</taxon>
        <taxon>Stappiaceae</taxon>
        <taxon>Pseudovibrio</taxon>
    </lineage>
</organism>
<dbReference type="RefSeq" id="WP_189438934.1">
    <property type="nucleotide sequence ID" value="NZ_BMXE01000012.1"/>
</dbReference>
<dbReference type="EMBL" id="BMXE01000012">
    <property type="protein sequence ID" value="GHB49725.1"/>
    <property type="molecule type" value="Genomic_DNA"/>
</dbReference>
<protein>
    <recommendedName>
        <fullName evidence="3">Polysaccharide pyruvyl transferase domain-containing protein</fullName>
    </recommendedName>
</protein>